<evidence type="ECO:0000313" key="5">
    <source>
        <dbReference type="Proteomes" id="UP000490800"/>
    </source>
</evidence>
<keyword evidence="5" id="KW-1185">Reference proteome</keyword>
<dbReference type="InterPro" id="IPR036582">
    <property type="entry name" value="Mao_N_sf"/>
</dbReference>
<accession>A0A7X3FH03</accession>
<dbReference type="AlphaFoldDB" id="A0A7X3FH03"/>
<evidence type="ECO:0000259" key="2">
    <source>
        <dbReference type="Pfam" id="PF07833"/>
    </source>
</evidence>
<dbReference type="InterPro" id="IPR012854">
    <property type="entry name" value="Cu_amine_oxidase-like_N"/>
</dbReference>
<dbReference type="InterPro" id="IPR018711">
    <property type="entry name" value="NAGPA"/>
</dbReference>
<name>A0A7X3FH03_9BACL</name>
<evidence type="ECO:0000259" key="3">
    <source>
        <dbReference type="Pfam" id="PF09992"/>
    </source>
</evidence>
<feature type="chain" id="PRO_5039093996" description="Copper amine oxidase" evidence="1">
    <location>
        <begin position="40"/>
        <end position="500"/>
    </location>
</feature>
<evidence type="ECO:0000256" key="1">
    <source>
        <dbReference type="SAM" id="SignalP"/>
    </source>
</evidence>
<dbReference type="SUPFAM" id="SSF55383">
    <property type="entry name" value="Copper amine oxidase, domain N"/>
    <property type="match status" value="1"/>
</dbReference>
<proteinExistence type="predicted"/>
<sequence length="500" mass="53626">MNSILDRMMSPMNRLNSGSGTRFRRSAAALLLGTSVLLAASSLPQAAAAGSVESGKSQVKANGKNFSVSWVKVDVTDPRLEVMPVTAAKGIGYDESFSSMIAKSGAVAAVNGTFFNAYEKDASIRYPNGLLLHDGNLLHSGENQSIIVDGNKAVDIRKVNMSFSVTVTHSGKPYTFSPWGTNKDYGSGQTDQVVWFTPEFKSAIDMNGTKVVVRNGLITEITPNAVYVPYDGFVCLIGNSSNNRNNLLPNLHVGDSVKADLEVTENGQDIQGADTWQAAIGAGPKLLTNGKVDINPSRDGYSDPKITKQAAMRSFVGSDAAGKLVMGTVNGATMQDLAEIALSLGMTDAMNLDGGASSGLYANGSMLTTPGRALSNALVVKRYYNPQVQVAVDGKLAGGFKGFISGDTTMVPMRPLLDAMNANYKWDNTARSLTLKQGDVEMVMTVGNYYIRVNGTDYWVPNPPALIDNYLYVPLRFTAEHIGAEVKWDQRLYRADIILP</sequence>
<dbReference type="Proteomes" id="UP000490800">
    <property type="component" value="Unassembled WGS sequence"/>
</dbReference>
<dbReference type="Gene3D" id="3.30.457.10">
    <property type="entry name" value="Copper amine oxidase-like, N-terminal domain"/>
    <property type="match status" value="1"/>
</dbReference>
<dbReference type="EMBL" id="RHLK01000003">
    <property type="protein sequence ID" value="MVO99584.1"/>
    <property type="molecule type" value="Genomic_DNA"/>
</dbReference>
<evidence type="ECO:0000313" key="4">
    <source>
        <dbReference type="EMBL" id="MVO99584.1"/>
    </source>
</evidence>
<dbReference type="Pfam" id="PF07833">
    <property type="entry name" value="Cu_amine_oxidN1"/>
    <property type="match status" value="1"/>
</dbReference>
<feature type="domain" description="Phosphodiester glycosidase" evidence="3">
    <location>
        <begin position="207"/>
        <end position="380"/>
    </location>
</feature>
<dbReference type="PANTHER" id="PTHR40446">
    <property type="entry name" value="N-ACETYLGLUCOSAMINE-1-PHOSPHODIESTER ALPHA-N-ACETYLGLUCOSAMINIDASE"/>
    <property type="match status" value="1"/>
</dbReference>
<feature type="signal peptide" evidence="1">
    <location>
        <begin position="1"/>
        <end position="39"/>
    </location>
</feature>
<comment type="caution">
    <text evidence="4">The sequence shown here is derived from an EMBL/GenBank/DDBJ whole genome shotgun (WGS) entry which is preliminary data.</text>
</comment>
<reference evidence="4 5" key="1">
    <citation type="journal article" date="2019" name="Microorganisms">
        <title>Paenibacillus lutrae sp. nov., A Chitinolytic Species Isolated from A River Otter in Castril Natural Park, Granada, Spain.</title>
        <authorList>
            <person name="Rodriguez M."/>
            <person name="Reina J.C."/>
            <person name="Bejar V."/>
            <person name="Llamas I."/>
        </authorList>
    </citation>
    <scope>NUCLEOTIDE SEQUENCE [LARGE SCALE GENOMIC DNA]</scope>
    <source>
        <strain evidence="4 5">N10</strain>
    </source>
</reference>
<dbReference type="Pfam" id="PF09992">
    <property type="entry name" value="NAGPA"/>
    <property type="match status" value="1"/>
</dbReference>
<feature type="domain" description="Copper amine oxidase-like N-terminal" evidence="2">
    <location>
        <begin position="400"/>
        <end position="490"/>
    </location>
</feature>
<dbReference type="RefSeq" id="WP_157334626.1">
    <property type="nucleotide sequence ID" value="NZ_RHLK01000003.1"/>
</dbReference>
<dbReference type="PANTHER" id="PTHR40446:SF2">
    <property type="entry name" value="N-ACETYLGLUCOSAMINE-1-PHOSPHODIESTER ALPHA-N-ACETYLGLUCOSAMINIDASE"/>
    <property type="match status" value="1"/>
</dbReference>
<protein>
    <recommendedName>
        <fullName evidence="6">Copper amine oxidase</fullName>
    </recommendedName>
</protein>
<organism evidence="4 5">
    <name type="scientific">Paenibacillus lutrae</name>
    <dbReference type="NCBI Taxonomy" id="2078573"/>
    <lineage>
        <taxon>Bacteria</taxon>
        <taxon>Bacillati</taxon>
        <taxon>Bacillota</taxon>
        <taxon>Bacilli</taxon>
        <taxon>Bacillales</taxon>
        <taxon>Paenibacillaceae</taxon>
        <taxon>Paenibacillus</taxon>
    </lineage>
</organism>
<keyword evidence="1" id="KW-0732">Signal</keyword>
<gene>
    <name evidence="4" type="ORF">EDM21_08585</name>
</gene>
<dbReference type="OrthoDB" id="9809781at2"/>
<evidence type="ECO:0008006" key="6">
    <source>
        <dbReference type="Google" id="ProtNLM"/>
    </source>
</evidence>